<proteinExistence type="predicted"/>
<accession>A0ABR2DDX2</accession>
<comment type="caution">
    <text evidence="1">The sequence shown here is derived from an EMBL/GenBank/DDBJ whole genome shotgun (WGS) entry which is preliminary data.</text>
</comment>
<sequence>MEANSATIRSKAGGWVVGLEKMEAIWLHICEARPAIEALPVSMVKESGQVNKYVVLSGRSKQNPAIKFHRKN</sequence>
<evidence type="ECO:0000313" key="2">
    <source>
        <dbReference type="Proteomes" id="UP001472677"/>
    </source>
</evidence>
<keyword evidence="2" id="KW-1185">Reference proteome</keyword>
<protein>
    <submittedName>
        <fullName evidence="1">Uncharacterized protein</fullName>
    </submittedName>
</protein>
<name>A0ABR2DDX2_9ROSI</name>
<reference evidence="1 2" key="1">
    <citation type="journal article" date="2024" name="G3 (Bethesda)">
        <title>Genome assembly of Hibiscus sabdariffa L. provides insights into metabolisms of medicinal natural products.</title>
        <authorList>
            <person name="Kim T."/>
        </authorList>
    </citation>
    <scope>NUCLEOTIDE SEQUENCE [LARGE SCALE GENOMIC DNA]</scope>
    <source>
        <strain evidence="1">TK-2024</strain>
        <tissue evidence="1">Old leaves</tissue>
    </source>
</reference>
<organism evidence="1 2">
    <name type="scientific">Hibiscus sabdariffa</name>
    <name type="common">roselle</name>
    <dbReference type="NCBI Taxonomy" id="183260"/>
    <lineage>
        <taxon>Eukaryota</taxon>
        <taxon>Viridiplantae</taxon>
        <taxon>Streptophyta</taxon>
        <taxon>Embryophyta</taxon>
        <taxon>Tracheophyta</taxon>
        <taxon>Spermatophyta</taxon>
        <taxon>Magnoliopsida</taxon>
        <taxon>eudicotyledons</taxon>
        <taxon>Gunneridae</taxon>
        <taxon>Pentapetalae</taxon>
        <taxon>rosids</taxon>
        <taxon>malvids</taxon>
        <taxon>Malvales</taxon>
        <taxon>Malvaceae</taxon>
        <taxon>Malvoideae</taxon>
        <taxon>Hibiscus</taxon>
    </lineage>
</organism>
<evidence type="ECO:0000313" key="1">
    <source>
        <dbReference type="EMBL" id="KAK8537125.1"/>
    </source>
</evidence>
<dbReference type="Proteomes" id="UP001472677">
    <property type="component" value="Unassembled WGS sequence"/>
</dbReference>
<dbReference type="EMBL" id="JBBPBM010000028">
    <property type="protein sequence ID" value="KAK8537125.1"/>
    <property type="molecule type" value="Genomic_DNA"/>
</dbReference>
<gene>
    <name evidence="1" type="ORF">V6N12_043300</name>
</gene>